<protein>
    <recommendedName>
        <fullName evidence="4">Methyltransferase</fullName>
        <ecNumber evidence="4">2.1.1.-</ecNumber>
    </recommendedName>
</protein>
<evidence type="ECO:0000256" key="5">
    <source>
        <dbReference type="SAM" id="MobiDB-lite"/>
    </source>
</evidence>
<proteinExistence type="inferred from homology"/>
<keyword evidence="6" id="KW-0472">Membrane</keyword>
<dbReference type="Proteomes" id="UP000539372">
    <property type="component" value="Unassembled WGS sequence"/>
</dbReference>
<dbReference type="AlphaFoldDB" id="A0A7Y0HGB3"/>
<comment type="similarity">
    <text evidence="1 4">Belongs to the trimethylamine methyltransferase family.</text>
</comment>
<gene>
    <name evidence="7" type="ORF">HH303_19580</name>
</gene>
<keyword evidence="2 7" id="KW-0489">Methyltransferase</keyword>
<dbReference type="GO" id="GO:0015948">
    <property type="term" value="P:methanogenesis"/>
    <property type="evidence" value="ECO:0007669"/>
    <property type="project" value="UniProtKB-UniRule"/>
</dbReference>
<sequence length="518" mass="57720">MSRLRPGRSASRRHNREQSAAAVSSLNQLPWQQLAYLDKPTEPIDAEGVLKIHDAAMRVLEDIGIVFLHEDAREILKKAGCSVDETTMNVRFDRDMVMELTAKAPSSFTMTPRNPDRALEIGNGKCAFGMVASPPNTMDLERGRRVGNRADFRDMLRLSQIFNCIHFNGGYPVEPIDIHASVRHLDAIYDLLTMTDKIIHAYSLGPERVEDAMEMVRIAAGLSHAEFDASPRMFTNINSSSPLKHDWPMLDGAMRLARRRQPVIIAPFTLAGAMAPVTIVGSVVQQTAECLAAVALLQLISPGTPVVMGAFTSNVDMKSGSPAFGTPEYMRAMQLSGQMARFYNLPWRGSNANASNHPDGQAVWESQNSLVGVLSGHANVVFHAAGWVEGGLSASFEKVVMDCEMLQQWIYYNRPVDLSEDELAVEAIREVGPNGHFFGCQHTQDRYRTAFYSPFLSDWRNYESWLEAGAQTAHERAHRLYKKLLTEYVAPPMEDSIREELEAFVARRKEEGGAKTDF</sequence>
<keyword evidence="3 4" id="KW-0808">Transferase</keyword>
<keyword evidence="6" id="KW-0812">Transmembrane</keyword>
<dbReference type="GO" id="GO:0008168">
    <property type="term" value="F:methyltransferase activity"/>
    <property type="evidence" value="ECO:0007669"/>
    <property type="project" value="UniProtKB-KW"/>
</dbReference>
<keyword evidence="6" id="KW-1133">Transmembrane helix</keyword>
<accession>A0A7Y0HGB3</accession>
<feature type="region of interest" description="Disordered" evidence="5">
    <location>
        <begin position="1"/>
        <end position="23"/>
    </location>
</feature>
<evidence type="ECO:0000313" key="8">
    <source>
        <dbReference type="Proteomes" id="UP000539372"/>
    </source>
</evidence>
<reference evidence="7 8" key="1">
    <citation type="submission" date="2020-04" db="EMBL/GenBank/DDBJ databases">
        <title>Rhodospirillaceae bacterium KN72 isolated from deep sea.</title>
        <authorList>
            <person name="Zhang D.-C."/>
        </authorList>
    </citation>
    <scope>NUCLEOTIDE SEQUENCE [LARGE SCALE GENOMIC DNA]</scope>
    <source>
        <strain evidence="7 8">KN72</strain>
    </source>
</reference>
<dbReference type="InterPro" id="IPR010426">
    <property type="entry name" value="MTTB_MeTrfase"/>
</dbReference>
<keyword evidence="8" id="KW-1185">Reference proteome</keyword>
<dbReference type="GO" id="GO:0032259">
    <property type="term" value="P:methylation"/>
    <property type="evidence" value="ECO:0007669"/>
    <property type="project" value="UniProtKB-KW"/>
</dbReference>
<dbReference type="EMBL" id="JABBNT010000008">
    <property type="protein sequence ID" value="NMM46701.1"/>
    <property type="molecule type" value="Genomic_DNA"/>
</dbReference>
<evidence type="ECO:0000256" key="3">
    <source>
        <dbReference type="ARBA" id="ARBA00022679"/>
    </source>
</evidence>
<dbReference type="EC" id="2.1.1.-" evidence="4"/>
<evidence type="ECO:0000313" key="7">
    <source>
        <dbReference type="EMBL" id="NMM46701.1"/>
    </source>
</evidence>
<dbReference type="InterPro" id="IPR038601">
    <property type="entry name" value="MttB-like_sf"/>
</dbReference>
<evidence type="ECO:0000256" key="4">
    <source>
        <dbReference type="PIRNR" id="PIRNR037567"/>
    </source>
</evidence>
<dbReference type="PIRSF" id="PIRSF037567">
    <property type="entry name" value="MTTB_MeTrfase"/>
    <property type="match status" value="1"/>
</dbReference>
<organism evidence="7 8">
    <name type="scientific">Pacificispira spongiicola</name>
    <dbReference type="NCBI Taxonomy" id="2729598"/>
    <lineage>
        <taxon>Bacteria</taxon>
        <taxon>Pseudomonadati</taxon>
        <taxon>Pseudomonadota</taxon>
        <taxon>Alphaproteobacteria</taxon>
        <taxon>Rhodospirillales</taxon>
        <taxon>Rhodospirillaceae</taxon>
        <taxon>Pacificispira</taxon>
    </lineage>
</organism>
<evidence type="ECO:0000256" key="6">
    <source>
        <dbReference type="SAM" id="Phobius"/>
    </source>
</evidence>
<name>A0A7Y0HGB3_9PROT</name>
<evidence type="ECO:0000256" key="2">
    <source>
        <dbReference type="ARBA" id="ARBA00022603"/>
    </source>
</evidence>
<feature type="transmembrane region" description="Helical" evidence="6">
    <location>
        <begin position="263"/>
        <end position="284"/>
    </location>
</feature>
<evidence type="ECO:0000256" key="1">
    <source>
        <dbReference type="ARBA" id="ARBA00007137"/>
    </source>
</evidence>
<dbReference type="Gene3D" id="3.20.20.480">
    <property type="entry name" value="Trimethylamine methyltransferase-like"/>
    <property type="match status" value="1"/>
</dbReference>
<comment type="caution">
    <text evidence="7">The sequence shown here is derived from an EMBL/GenBank/DDBJ whole genome shotgun (WGS) entry which is preliminary data.</text>
</comment>
<dbReference type="Pfam" id="PF06253">
    <property type="entry name" value="MTTB"/>
    <property type="match status" value="1"/>
</dbReference>
<dbReference type="RefSeq" id="WP_169627094.1">
    <property type="nucleotide sequence ID" value="NZ_JABBNT010000008.1"/>
</dbReference>